<dbReference type="SUPFAM" id="SSF52283">
    <property type="entry name" value="Formate/glycerate dehydrogenase catalytic domain-like"/>
    <property type="match status" value="1"/>
</dbReference>
<feature type="domain" description="D-isomer specific 2-hydroxyacid dehydrogenase NAD-binding" evidence="6">
    <location>
        <begin position="142"/>
        <end position="313"/>
    </location>
</feature>
<evidence type="ECO:0000313" key="9">
    <source>
        <dbReference type="EMBL" id="CUV44932.1"/>
    </source>
</evidence>
<dbReference type="Pfam" id="PF02826">
    <property type="entry name" value="2-Hacid_dh_C"/>
    <property type="match status" value="1"/>
</dbReference>
<protein>
    <submittedName>
        <fullName evidence="8">2-hydroxyacid dehydrogenase</fullName>
    </submittedName>
</protein>
<dbReference type="GO" id="GO:0005829">
    <property type="term" value="C:cytosol"/>
    <property type="evidence" value="ECO:0007669"/>
    <property type="project" value="TreeGrafter"/>
</dbReference>
<keyword evidence="1" id="KW-0521">NADP</keyword>
<evidence type="ECO:0000256" key="2">
    <source>
        <dbReference type="ARBA" id="ARBA00023002"/>
    </source>
</evidence>
<dbReference type="PANTHER" id="PTHR10996">
    <property type="entry name" value="2-HYDROXYACID DEHYDROGENASE-RELATED"/>
    <property type="match status" value="1"/>
</dbReference>
<dbReference type="InterPro" id="IPR036291">
    <property type="entry name" value="NAD(P)-bd_dom_sf"/>
</dbReference>
<evidence type="ECO:0000259" key="6">
    <source>
        <dbReference type="Pfam" id="PF02826"/>
    </source>
</evidence>
<reference evidence="8" key="1">
    <citation type="submission" date="2015-10" db="EMBL/GenBank/DDBJ databases">
        <authorList>
            <person name="Gilbert D.G."/>
        </authorList>
    </citation>
    <scope>NUCLEOTIDE SEQUENCE</scope>
    <source>
        <strain evidence="8">Phyl III-seqv23</strain>
    </source>
</reference>
<organism evidence="8">
    <name type="scientific">Ralstonia solanacearum</name>
    <name type="common">Pseudomonas solanacearum</name>
    <dbReference type="NCBI Taxonomy" id="305"/>
    <lineage>
        <taxon>Bacteria</taxon>
        <taxon>Pseudomonadati</taxon>
        <taxon>Pseudomonadota</taxon>
        <taxon>Betaproteobacteria</taxon>
        <taxon>Burkholderiales</taxon>
        <taxon>Burkholderiaceae</taxon>
        <taxon>Ralstonia</taxon>
        <taxon>Ralstonia solanacearum species complex</taxon>
    </lineage>
</organism>
<proteinExistence type="inferred from homology"/>
<dbReference type="GO" id="GO:0030267">
    <property type="term" value="F:glyoxylate reductase (NADPH) activity"/>
    <property type="evidence" value="ECO:0007669"/>
    <property type="project" value="TreeGrafter"/>
</dbReference>
<sequence length="344" mass="36301">MRGKAIGMAADRRAMIAGRRAASERRGTFPPLLTMQPTLLILIAMAADHLARIGQHFHVIYAPTRAERDAAVTRDGHAVRVVLTNGSTGLSAPEIAAMPALELACALGAGYENIDVQAARARGVVVANGAGTNDACVADHAIGLLLATVRGIPKLDRATRNGIWRDDIPLQPGVWGKRLGIVGLGTIGLQIARRAAGFDMQIGYHNRKPRENVPYRYFDAIGAMAEWADFLIVATPGGAQTRHLVNRDVLEALGPTGYVVNIARGSVVDTAALEAAIRAGRLGGAGLDVYESEPAPPAGLLDLEQVVLTPHIAGWSPESIAATVDRFLENARLHLAGEAVVSPV</sequence>
<dbReference type="InterPro" id="IPR006140">
    <property type="entry name" value="D-isomer_DH_NAD-bd"/>
</dbReference>
<evidence type="ECO:0000256" key="3">
    <source>
        <dbReference type="ARBA" id="ARBA00023027"/>
    </source>
</evidence>
<dbReference type="SUPFAM" id="SSF51735">
    <property type="entry name" value="NAD(P)-binding Rossmann-fold domains"/>
    <property type="match status" value="1"/>
</dbReference>
<evidence type="ECO:0000256" key="4">
    <source>
        <dbReference type="RuleBase" id="RU003719"/>
    </source>
</evidence>
<dbReference type="GO" id="GO:0051287">
    <property type="term" value="F:NAD binding"/>
    <property type="evidence" value="ECO:0007669"/>
    <property type="project" value="InterPro"/>
</dbReference>
<evidence type="ECO:0000256" key="1">
    <source>
        <dbReference type="ARBA" id="ARBA00022857"/>
    </source>
</evidence>
<dbReference type="InterPro" id="IPR006139">
    <property type="entry name" value="D-isomer_2_OHA_DH_cat_dom"/>
</dbReference>
<dbReference type="EMBL" id="LN899824">
    <property type="protein sequence ID" value="CUV27503.1"/>
    <property type="molecule type" value="Genomic_DNA"/>
</dbReference>
<dbReference type="CDD" id="cd12156">
    <property type="entry name" value="HPPR"/>
    <property type="match status" value="1"/>
</dbReference>
<dbReference type="EMBL" id="LN899821">
    <property type="protein sequence ID" value="CUV17261.1"/>
    <property type="molecule type" value="Genomic_DNA"/>
</dbReference>
<dbReference type="GO" id="GO:0016618">
    <property type="term" value="F:hydroxypyruvate reductase [NAD(P)H] activity"/>
    <property type="evidence" value="ECO:0007669"/>
    <property type="project" value="TreeGrafter"/>
</dbReference>
<dbReference type="EMBL" id="LN899827">
    <property type="protein sequence ID" value="CUV44932.1"/>
    <property type="molecule type" value="Genomic_DNA"/>
</dbReference>
<dbReference type="PANTHER" id="PTHR10996:SF178">
    <property type="entry name" value="2-HYDROXYACID DEHYDROGENASE YGL185C-RELATED"/>
    <property type="match status" value="1"/>
</dbReference>
<evidence type="ECO:0000313" key="7">
    <source>
        <dbReference type="EMBL" id="CUV17261.1"/>
    </source>
</evidence>
<dbReference type="Gene3D" id="3.40.50.720">
    <property type="entry name" value="NAD(P)-binding Rossmann-like Domain"/>
    <property type="match status" value="2"/>
</dbReference>
<dbReference type="InterPro" id="IPR050223">
    <property type="entry name" value="D-isomer_2-hydroxyacid_DH"/>
</dbReference>
<gene>
    <name evidence="7" type="ORF">PSS4_v1_280074</name>
    <name evidence="8" type="ORF">RUN1985_v1_70217</name>
    <name evidence="9" type="ORF">TO10_v1_210036</name>
</gene>
<accession>A0A0S4UZ42</accession>
<evidence type="ECO:0000313" key="8">
    <source>
        <dbReference type="EMBL" id="CUV27503.1"/>
    </source>
</evidence>
<dbReference type="AlphaFoldDB" id="A0A0S4UZ42"/>
<keyword evidence="2 4" id="KW-0560">Oxidoreductase</keyword>
<evidence type="ECO:0000259" key="5">
    <source>
        <dbReference type="Pfam" id="PF00389"/>
    </source>
</evidence>
<dbReference type="Pfam" id="PF00389">
    <property type="entry name" value="2-Hacid_dh"/>
    <property type="match status" value="1"/>
</dbReference>
<comment type="similarity">
    <text evidence="4">Belongs to the D-isomer specific 2-hydroxyacid dehydrogenase family.</text>
</comment>
<dbReference type="FunFam" id="3.40.50.720:FF:000213">
    <property type="entry name" value="Putative 2-hydroxyacid dehydrogenase"/>
    <property type="match status" value="1"/>
</dbReference>
<keyword evidence="3" id="KW-0520">NAD</keyword>
<name>A0A0S4UZ42_RALSL</name>
<feature type="domain" description="D-isomer specific 2-hydroxyacid dehydrogenase catalytic" evidence="5">
    <location>
        <begin position="46"/>
        <end position="343"/>
    </location>
</feature>